<dbReference type="SMART" id="SM00810">
    <property type="entry name" value="Alpha-amyl_C2"/>
    <property type="match status" value="1"/>
</dbReference>
<evidence type="ECO:0000256" key="2">
    <source>
        <dbReference type="ARBA" id="ARBA00001913"/>
    </source>
</evidence>
<proteinExistence type="inferred from homology"/>
<reference evidence="18" key="1">
    <citation type="submission" date="2021-03" db="EMBL/GenBank/DDBJ databases">
        <authorList>
            <person name="Li Z."/>
            <person name="Yang C."/>
        </authorList>
    </citation>
    <scope>NUCLEOTIDE SEQUENCE</scope>
    <source>
        <strain evidence="18">Dzin_1.0</strain>
        <tissue evidence="18">Leaf</tissue>
    </source>
</reference>
<evidence type="ECO:0000256" key="12">
    <source>
        <dbReference type="PIRNR" id="PIRNR001028"/>
    </source>
</evidence>
<keyword evidence="9 15" id="KW-0119">Carbohydrate metabolism</keyword>
<feature type="active site" description="Nucleophile" evidence="13">
    <location>
        <position position="194"/>
    </location>
</feature>
<dbReference type="OrthoDB" id="550577at2759"/>
<dbReference type="GO" id="GO:0004556">
    <property type="term" value="F:alpha-amylase activity"/>
    <property type="evidence" value="ECO:0007669"/>
    <property type="project" value="UniProtKB-UniRule"/>
</dbReference>
<evidence type="ECO:0000259" key="16">
    <source>
        <dbReference type="SMART" id="SM00642"/>
    </source>
</evidence>
<evidence type="ECO:0000256" key="14">
    <source>
        <dbReference type="RuleBase" id="RU003615"/>
    </source>
</evidence>
<dbReference type="InterPro" id="IPR017853">
    <property type="entry name" value="GH"/>
</dbReference>
<evidence type="ECO:0000256" key="6">
    <source>
        <dbReference type="ARBA" id="ARBA00022723"/>
    </source>
</evidence>
<protein>
    <recommendedName>
        <fullName evidence="5 12">Alpha-amylase</fullName>
        <ecNumber evidence="5 12">3.2.1.1</ecNumber>
    </recommendedName>
    <alternativeName>
        <fullName evidence="11 12">1,4-alpha-D-glucan glucanohydrolase</fullName>
    </alternativeName>
</protein>
<evidence type="ECO:0000256" key="5">
    <source>
        <dbReference type="ARBA" id="ARBA00012595"/>
    </source>
</evidence>
<feature type="active site" description="Proton donor" evidence="13">
    <location>
        <position position="219"/>
    </location>
</feature>
<evidence type="ECO:0000256" key="7">
    <source>
        <dbReference type="ARBA" id="ARBA00022801"/>
    </source>
</evidence>
<feature type="domain" description="Glycosyl hydrolase family 13 catalytic" evidence="16">
    <location>
        <begin position="16"/>
        <end position="354"/>
    </location>
</feature>
<comment type="caution">
    <text evidence="18">The sequence shown here is derived from an EMBL/GenBank/DDBJ whole genome shotgun (WGS) entry which is preliminary data.</text>
</comment>
<dbReference type="GO" id="GO:0005983">
    <property type="term" value="P:starch catabolic process"/>
    <property type="evidence" value="ECO:0007669"/>
    <property type="project" value="UniProtKB-ARBA"/>
</dbReference>
<evidence type="ECO:0000256" key="4">
    <source>
        <dbReference type="ARBA" id="ARBA00011245"/>
    </source>
</evidence>
<dbReference type="Pfam" id="PF07821">
    <property type="entry name" value="Alpha-amyl_C2"/>
    <property type="match status" value="1"/>
</dbReference>
<dbReference type="InterPro" id="IPR012850">
    <property type="entry name" value="A-amylase_bs_C"/>
</dbReference>
<dbReference type="AlphaFoldDB" id="A0A9D5CYX4"/>
<accession>A0A9D5CYX4</accession>
<comment type="subunit">
    <text evidence="4">Monomer.</text>
</comment>
<evidence type="ECO:0000256" key="1">
    <source>
        <dbReference type="ARBA" id="ARBA00000548"/>
    </source>
</evidence>
<dbReference type="Gene3D" id="3.20.20.80">
    <property type="entry name" value="Glycosidases"/>
    <property type="match status" value="1"/>
</dbReference>
<name>A0A9D5CYX4_9LILI</name>
<dbReference type="Pfam" id="PF00128">
    <property type="entry name" value="Alpha-amylase"/>
    <property type="match status" value="1"/>
</dbReference>
<dbReference type="CDD" id="cd11314">
    <property type="entry name" value="AmyAc_arch_bac_plant_AmyA"/>
    <property type="match status" value="1"/>
</dbReference>
<keyword evidence="10 15" id="KW-0326">Glycosidase</keyword>
<dbReference type="SMART" id="SM00642">
    <property type="entry name" value="Aamy"/>
    <property type="match status" value="1"/>
</dbReference>
<dbReference type="InterPro" id="IPR013780">
    <property type="entry name" value="Glyco_hydro_b"/>
</dbReference>
<evidence type="ECO:0000259" key="17">
    <source>
        <dbReference type="SMART" id="SM00810"/>
    </source>
</evidence>
<evidence type="ECO:0000256" key="3">
    <source>
        <dbReference type="ARBA" id="ARBA00008061"/>
    </source>
</evidence>
<dbReference type="EC" id="3.2.1.1" evidence="5 12"/>
<evidence type="ECO:0000256" key="10">
    <source>
        <dbReference type="ARBA" id="ARBA00023295"/>
    </source>
</evidence>
<evidence type="ECO:0000313" key="18">
    <source>
        <dbReference type="EMBL" id="KAJ0980978.1"/>
    </source>
</evidence>
<evidence type="ECO:0000256" key="13">
    <source>
        <dbReference type="PIRSR" id="PIRSR001028-1"/>
    </source>
</evidence>
<dbReference type="Gene3D" id="2.60.40.1180">
    <property type="entry name" value="Golgi alpha-mannosidase II"/>
    <property type="match status" value="1"/>
</dbReference>
<dbReference type="SUPFAM" id="SSF51445">
    <property type="entry name" value="(Trans)glycosidases"/>
    <property type="match status" value="1"/>
</dbReference>
<evidence type="ECO:0000256" key="8">
    <source>
        <dbReference type="ARBA" id="ARBA00022837"/>
    </source>
</evidence>
<dbReference type="PANTHER" id="PTHR43447">
    <property type="entry name" value="ALPHA-AMYLASE"/>
    <property type="match status" value="1"/>
</dbReference>
<dbReference type="SUPFAM" id="SSF51011">
    <property type="entry name" value="Glycosyl hydrolase domain"/>
    <property type="match status" value="1"/>
</dbReference>
<dbReference type="PIRSF" id="PIRSF001028">
    <property type="entry name" value="Alph-amls_plant"/>
    <property type="match status" value="1"/>
</dbReference>
<dbReference type="Proteomes" id="UP001085076">
    <property type="component" value="Miscellaneous, Linkage group lg02"/>
</dbReference>
<evidence type="ECO:0000256" key="15">
    <source>
        <dbReference type="RuleBase" id="RU361134"/>
    </source>
</evidence>
<gene>
    <name evidence="18" type="ORF">J5N97_009233</name>
</gene>
<organism evidence="18 19">
    <name type="scientific">Dioscorea zingiberensis</name>
    <dbReference type="NCBI Taxonomy" id="325984"/>
    <lineage>
        <taxon>Eukaryota</taxon>
        <taxon>Viridiplantae</taxon>
        <taxon>Streptophyta</taxon>
        <taxon>Embryophyta</taxon>
        <taxon>Tracheophyta</taxon>
        <taxon>Spermatophyta</taxon>
        <taxon>Magnoliopsida</taxon>
        <taxon>Liliopsida</taxon>
        <taxon>Dioscoreales</taxon>
        <taxon>Dioscoreaceae</taxon>
        <taxon>Dioscorea</taxon>
    </lineage>
</organism>
<comment type="catalytic activity">
    <reaction evidence="1 12 15">
        <text>Endohydrolysis of (1-&gt;4)-alpha-D-glucosidic linkages in polysaccharides containing three or more (1-&gt;4)-alpha-linked D-glucose units.</text>
        <dbReference type="EC" id="3.2.1.1"/>
    </reaction>
</comment>
<dbReference type="EMBL" id="JAGGNH010000002">
    <property type="protein sequence ID" value="KAJ0980978.1"/>
    <property type="molecule type" value="Genomic_DNA"/>
</dbReference>
<dbReference type="InterPro" id="IPR006046">
    <property type="entry name" value="Alpha_amylase"/>
</dbReference>
<comment type="cofactor">
    <cofactor evidence="2 12">
        <name>Ca(2+)</name>
        <dbReference type="ChEBI" id="CHEBI:29108"/>
    </cofactor>
</comment>
<evidence type="ECO:0000256" key="11">
    <source>
        <dbReference type="ARBA" id="ARBA00030238"/>
    </source>
</evidence>
<dbReference type="FunFam" id="2.60.40.1180:FF:000021">
    <property type="entry name" value="Alpha-amylase"/>
    <property type="match status" value="1"/>
</dbReference>
<dbReference type="GO" id="GO:0005509">
    <property type="term" value="F:calcium ion binding"/>
    <property type="evidence" value="ECO:0007669"/>
    <property type="project" value="UniProtKB-UniRule"/>
</dbReference>
<dbReference type="InterPro" id="IPR006047">
    <property type="entry name" value="GH13_cat_dom"/>
</dbReference>
<reference evidence="18" key="2">
    <citation type="journal article" date="2022" name="Hortic Res">
        <title>The genome of Dioscorea zingiberensis sheds light on the biosynthesis, origin and evolution of the medicinally important diosgenin saponins.</title>
        <authorList>
            <person name="Li Y."/>
            <person name="Tan C."/>
            <person name="Li Z."/>
            <person name="Guo J."/>
            <person name="Li S."/>
            <person name="Chen X."/>
            <person name="Wang C."/>
            <person name="Dai X."/>
            <person name="Yang H."/>
            <person name="Song W."/>
            <person name="Hou L."/>
            <person name="Xu J."/>
            <person name="Tong Z."/>
            <person name="Xu A."/>
            <person name="Yuan X."/>
            <person name="Wang W."/>
            <person name="Yang Q."/>
            <person name="Chen L."/>
            <person name="Sun Z."/>
            <person name="Wang K."/>
            <person name="Pan B."/>
            <person name="Chen J."/>
            <person name="Bao Y."/>
            <person name="Liu F."/>
            <person name="Qi X."/>
            <person name="Gang D.R."/>
            <person name="Wen J."/>
            <person name="Li J."/>
        </authorList>
    </citation>
    <scope>NUCLEOTIDE SEQUENCE</scope>
    <source>
        <strain evidence="18">Dzin_1.0</strain>
    </source>
</reference>
<dbReference type="InterPro" id="IPR013775">
    <property type="entry name" value="A-amylase_pln"/>
</dbReference>
<comment type="similarity">
    <text evidence="3 12 14">Belongs to the glycosyl hydrolase 13 family.</text>
</comment>
<keyword evidence="8" id="KW-0106">Calcium</keyword>
<sequence length="416" mass="46038">MSLKKICFASSSANSQLLFQGFNWESWKKEGGWFNFLKNGVPDIASAGVSHVWLPPASQSVAEQGYMPARLYDLDESKYGNKNDLKSLIQAFNSRGIKAVADIVINHRCADYKDARGIYCIFEGGTPDSRLDWGPTMICSDDTAYSDGTGNRDTGGDFGGAPDIDHLNTRVQNELSDWMNWLKTDVGFDGWRLDFAKGYSADIAKIYTDRTKPGFLVGEIWSSLAYGNDKKPAYNQDAHRNELLTWVNAIGGPASAFDFTTKGILQAAVEGELWRLKDSNGNAPGFIGIAPDKAVTFIDNHDTGSTQKIWPFPSDKVMQGYTYILTHPGVPSIFYDHFFDWGLKDKIKALTAIRSRNGINPRSKVRIIAADSDLYLAAIDEKIISKIGPRYDVGNLVPSNFKIAASGDDYCVWEKA</sequence>
<keyword evidence="7 15" id="KW-0378">Hydrolase</keyword>
<feature type="domain" description="Alpha-amylase C-terminal beta-sheet" evidence="17">
    <location>
        <begin position="355"/>
        <end position="415"/>
    </location>
</feature>
<keyword evidence="6" id="KW-0479">Metal-binding</keyword>
<evidence type="ECO:0000313" key="19">
    <source>
        <dbReference type="Proteomes" id="UP001085076"/>
    </source>
</evidence>
<dbReference type="PRINTS" id="PR00110">
    <property type="entry name" value="ALPHAAMYLASE"/>
</dbReference>
<evidence type="ECO:0000256" key="9">
    <source>
        <dbReference type="ARBA" id="ARBA00023277"/>
    </source>
</evidence>
<keyword evidence="19" id="KW-1185">Reference proteome</keyword>
<dbReference type="GO" id="GO:0005987">
    <property type="term" value="P:sucrose catabolic process"/>
    <property type="evidence" value="ECO:0007669"/>
    <property type="project" value="UniProtKB-ARBA"/>
</dbReference>